<dbReference type="InterPro" id="IPR011990">
    <property type="entry name" value="TPR-like_helical_dom_sf"/>
</dbReference>
<accession>A0A162ICI8</accession>
<dbReference type="SUPFAM" id="SSF48452">
    <property type="entry name" value="TPR-like"/>
    <property type="match status" value="1"/>
</dbReference>
<dbReference type="AlphaFoldDB" id="A0A162ICI8"/>
<keyword evidence="2 3" id="KW-0802">TPR repeat</keyword>
<organism evidence="5 6">
    <name type="scientific">Ascosphaera apis ARSEF 7405</name>
    <dbReference type="NCBI Taxonomy" id="392613"/>
    <lineage>
        <taxon>Eukaryota</taxon>
        <taxon>Fungi</taxon>
        <taxon>Dikarya</taxon>
        <taxon>Ascomycota</taxon>
        <taxon>Pezizomycotina</taxon>
        <taxon>Eurotiomycetes</taxon>
        <taxon>Eurotiomycetidae</taxon>
        <taxon>Onygenales</taxon>
        <taxon>Ascosphaeraceae</taxon>
        <taxon>Ascosphaera</taxon>
    </lineage>
</organism>
<feature type="region of interest" description="Disordered" evidence="4">
    <location>
        <begin position="329"/>
        <end position="399"/>
    </location>
</feature>
<dbReference type="OrthoDB" id="1936594at2759"/>
<sequence>MAAADPLLPSTLNSALTAADATHISQGHSSDLSANSSTSSSFNPSSAYDALHLTEAEARAVLGIDLAKQLFLSDESSTDGDGDEGYIASITRRTASILSNSSTSSSSSSSLNVVKSQLLHIIIACQTLFLQCNVTGPVPASPFHPEKQLFPPSVFSSSSPSSTTTKKTLQTVRSQLIRELTVDGVAVYSLIPYVELLAAAVGIARCDELFAGKDLCTITARMRTRFLHQKMLSEVTGTLQDLIFADLSYLSSKILSSESGRSKEEKARLYLESATLHIHHGFDAQARLDLESAARETGFEYAITGRLGRRTKFQTRDISQLVVLAKSAEDAVPAGQKDEKKEESGASTATGPKEVNLEDDTLLERISFAKEGEEVRSDTENDDKEETIKSTEKSMTVASAESLPPALATLDPSSQPLLTPLDSIVLLSLASAITNTSPQHGLTREETLPYAVRVIEGGSSNWQVYSQALLVRSKIEGYRSRTVERGLLQLQALVDQVVADTAPNPVTGEKVVDVTLGEDKEKKVITTSTDTTTSEDNDGQAATTFLPRADKDDSAPAEERLKYIWFLDFKTRWDLEAELASRWVSVGGLRTALEIYERLQMWAEVALCYAATEQEDKARITVRRQLFQRTNKEKMEENDSFEGEELNVKELPPDAPRLYCILGDIDSKLEYYERSWELSNHRFARAQRSIARWHLAQKQPNYEAAETAYLQSLEINRLNHQAWFALGCVQLELGKFPAAVESFTRTVQLEEEDAEAWSNLAAALMNMPEPNFTEEELAAAREDARKKLADDEDETNVDVEIEKNKPDPYKHKRDALGALKRAAKFKRDESRIWENLLTVAASIPPPETPFEDIILAMERIIALRGTKQGEKCIDIKILTTLITVLTQTEYDAVQSNRPGTLSRRIIRLLDESVIPLITHSSALWLLVSRVEAWRERPGKALDAQEKSWRAVVTMYTPAAFGSGDEKAWNKIVDATVRVVREGYAGLGMKVRETTGEKEGEEGESELVAKDWRFKSRSAVRSVLGKGKEYFEGTEGWGKLKELQSEVAGGNH</sequence>
<name>A0A162ICI8_9EURO</name>
<dbReference type="VEuPathDB" id="FungiDB:AAP_05998"/>
<evidence type="ECO:0000313" key="5">
    <source>
        <dbReference type="EMBL" id="KZZ87052.1"/>
    </source>
</evidence>
<gene>
    <name evidence="5" type="ORF">AAP_05998</name>
</gene>
<dbReference type="InterPro" id="IPR019734">
    <property type="entry name" value="TPR_rpt"/>
</dbReference>
<proteinExistence type="predicted"/>
<evidence type="ECO:0000313" key="6">
    <source>
        <dbReference type="Proteomes" id="UP000242877"/>
    </source>
</evidence>
<keyword evidence="6" id="KW-1185">Reference proteome</keyword>
<evidence type="ECO:0000256" key="3">
    <source>
        <dbReference type="PROSITE-ProRule" id="PRU00339"/>
    </source>
</evidence>
<dbReference type="Proteomes" id="UP000242877">
    <property type="component" value="Unassembled WGS sequence"/>
</dbReference>
<dbReference type="Gene3D" id="1.25.40.10">
    <property type="entry name" value="Tetratricopeptide repeat domain"/>
    <property type="match status" value="1"/>
</dbReference>
<evidence type="ECO:0000256" key="4">
    <source>
        <dbReference type="SAM" id="MobiDB-lite"/>
    </source>
</evidence>
<dbReference type="SMART" id="SM00028">
    <property type="entry name" value="TPR"/>
    <property type="match status" value="2"/>
</dbReference>
<evidence type="ECO:0000256" key="1">
    <source>
        <dbReference type="ARBA" id="ARBA00022737"/>
    </source>
</evidence>
<dbReference type="PANTHER" id="PTHR16193">
    <property type="entry name" value="TETRATRICOPEPTIDE REPEAT PROTEIN 27"/>
    <property type="match status" value="1"/>
</dbReference>
<protein>
    <submittedName>
        <fullName evidence="5">TPR domain-containing protein</fullName>
    </submittedName>
</protein>
<evidence type="ECO:0000256" key="2">
    <source>
        <dbReference type="ARBA" id="ARBA00022803"/>
    </source>
</evidence>
<feature type="repeat" description="TPR" evidence="3">
    <location>
        <begin position="720"/>
        <end position="753"/>
    </location>
</feature>
<dbReference type="EMBL" id="AZGZ01000040">
    <property type="protein sequence ID" value="KZZ87052.1"/>
    <property type="molecule type" value="Genomic_DNA"/>
</dbReference>
<feature type="compositionally biased region" description="Basic and acidic residues" evidence="4">
    <location>
        <begin position="367"/>
        <end position="379"/>
    </location>
</feature>
<reference evidence="5 6" key="1">
    <citation type="journal article" date="2016" name="Genome Biol. Evol.">
        <title>Divergent and convergent evolution of fungal pathogenicity.</title>
        <authorList>
            <person name="Shang Y."/>
            <person name="Xiao G."/>
            <person name="Zheng P."/>
            <person name="Cen K."/>
            <person name="Zhan S."/>
            <person name="Wang C."/>
        </authorList>
    </citation>
    <scope>NUCLEOTIDE SEQUENCE [LARGE SCALE GENOMIC DNA]</scope>
    <source>
        <strain evidence="5 6">ARSEF 7405</strain>
    </source>
</reference>
<keyword evidence="1" id="KW-0677">Repeat</keyword>
<dbReference type="InterPro" id="IPR044244">
    <property type="entry name" value="TTC27/Emw1"/>
</dbReference>
<comment type="caution">
    <text evidence="5">The sequence shown here is derived from an EMBL/GenBank/DDBJ whole genome shotgun (WGS) entry which is preliminary data.</text>
</comment>
<dbReference type="PANTHER" id="PTHR16193:SF0">
    <property type="entry name" value="TETRATRICOPEPTIDE REPEAT PROTEIN 27"/>
    <property type="match status" value="1"/>
</dbReference>
<dbReference type="PROSITE" id="PS50005">
    <property type="entry name" value="TPR"/>
    <property type="match status" value="1"/>
</dbReference>